<dbReference type="GO" id="GO:0005524">
    <property type="term" value="F:ATP binding"/>
    <property type="evidence" value="ECO:0007669"/>
    <property type="project" value="UniProtKB-KW"/>
</dbReference>
<dbReference type="InterPro" id="IPR050093">
    <property type="entry name" value="ABC_SmlMolc_Importer"/>
</dbReference>
<comment type="catalytic activity">
    <reaction evidence="7">
        <text>ATP + H2O + polyamine-[polyamine-binding protein]Side 1 = ADP + phosphate + polyamineSide 2 + [polyamine-binding protein]Side 1.</text>
        <dbReference type="EC" id="7.6.2.11"/>
    </reaction>
</comment>
<evidence type="ECO:0000313" key="10">
    <source>
        <dbReference type="Proteomes" id="UP000184241"/>
    </source>
</evidence>
<name>A0A1M5Z4K2_9CLOT</name>
<dbReference type="InterPro" id="IPR003439">
    <property type="entry name" value="ABC_transporter-like_ATP-bd"/>
</dbReference>
<keyword evidence="4 7" id="KW-0067">ATP-binding</keyword>
<reference evidence="9 10" key="1">
    <citation type="submission" date="2016-11" db="EMBL/GenBank/DDBJ databases">
        <authorList>
            <person name="Jaros S."/>
            <person name="Januszkiewicz K."/>
            <person name="Wedrychowicz H."/>
        </authorList>
    </citation>
    <scope>NUCLEOTIDE SEQUENCE [LARGE SCALE GENOMIC DNA]</scope>
    <source>
        <strain evidence="9 10">DSM 6191</strain>
    </source>
</reference>
<evidence type="ECO:0000313" key="9">
    <source>
        <dbReference type="EMBL" id="SHI19111.1"/>
    </source>
</evidence>
<dbReference type="GO" id="GO:0015594">
    <property type="term" value="F:ABC-type putrescine transporter activity"/>
    <property type="evidence" value="ECO:0007669"/>
    <property type="project" value="InterPro"/>
</dbReference>
<keyword evidence="2 7" id="KW-1003">Cell membrane</keyword>
<keyword evidence="6 7" id="KW-0472">Membrane</keyword>
<gene>
    <name evidence="7" type="primary">potA</name>
    <name evidence="9" type="ORF">SAMN02745941_02583</name>
</gene>
<dbReference type="InterPro" id="IPR003593">
    <property type="entry name" value="AAA+_ATPase"/>
</dbReference>
<dbReference type="InterPro" id="IPR005893">
    <property type="entry name" value="PotA-like"/>
</dbReference>
<dbReference type="EC" id="7.6.2.11" evidence="7"/>
<keyword evidence="3 7" id="KW-0547">Nucleotide-binding</keyword>
<dbReference type="Gene3D" id="2.40.50.100">
    <property type="match status" value="1"/>
</dbReference>
<dbReference type="NCBIfam" id="NF043075">
    <property type="entry name" value="MMSYN1_0197"/>
    <property type="match status" value="1"/>
</dbReference>
<dbReference type="CDD" id="cd03300">
    <property type="entry name" value="ABC_PotA_N"/>
    <property type="match status" value="1"/>
</dbReference>
<comment type="subunit">
    <text evidence="7">The complex is composed of two ATP-binding proteins (PotA), two transmembrane proteins (PotB and PotC) and a solute-binding protein (PotD).</text>
</comment>
<dbReference type="AlphaFoldDB" id="A0A1M5Z4K2"/>
<protein>
    <recommendedName>
        <fullName evidence="7">Spermidine/putrescine import ATP-binding protein PotA</fullName>
        <ecNumber evidence="7">7.6.2.11</ecNumber>
    </recommendedName>
</protein>
<dbReference type="Pfam" id="PF00005">
    <property type="entry name" value="ABC_tran"/>
    <property type="match status" value="1"/>
</dbReference>
<dbReference type="InterPro" id="IPR017879">
    <property type="entry name" value="PotA_ATP-bd"/>
</dbReference>
<evidence type="ECO:0000256" key="2">
    <source>
        <dbReference type="ARBA" id="ARBA00022475"/>
    </source>
</evidence>
<keyword evidence="5 7" id="KW-1278">Translocase</keyword>
<dbReference type="Pfam" id="PF08402">
    <property type="entry name" value="TOBE_2"/>
    <property type="match status" value="1"/>
</dbReference>
<evidence type="ECO:0000256" key="5">
    <source>
        <dbReference type="ARBA" id="ARBA00022967"/>
    </source>
</evidence>
<feature type="domain" description="ABC transporter" evidence="8">
    <location>
        <begin position="6"/>
        <end position="236"/>
    </location>
</feature>
<evidence type="ECO:0000256" key="7">
    <source>
        <dbReference type="RuleBase" id="RU364083"/>
    </source>
</evidence>
<accession>A0A1M5Z4K2</accession>
<dbReference type="PANTHER" id="PTHR42781:SF4">
    <property type="entry name" value="SPERMIDINE_PUTRESCINE IMPORT ATP-BINDING PROTEIN POTA"/>
    <property type="match status" value="1"/>
</dbReference>
<dbReference type="InterPro" id="IPR027417">
    <property type="entry name" value="P-loop_NTPase"/>
</dbReference>
<evidence type="ECO:0000256" key="6">
    <source>
        <dbReference type="ARBA" id="ARBA00023136"/>
    </source>
</evidence>
<evidence type="ECO:0000259" key="8">
    <source>
        <dbReference type="PROSITE" id="PS50893"/>
    </source>
</evidence>
<dbReference type="FunFam" id="3.40.50.300:FF:000133">
    <property type="entry name" value="Spermidine/putrescine import ATP-binding protein PotA"/>
    <property type="match status" value="1"/>
</dbReference>
<dbReference type="InterPro" id="IPR008995">
    <property type="entry name" value="Mo/tungstate-bd_C_term_dom"/>
</dbReference>
<dbReference type="PROSITE" id="PS50893">
    <property type="entry name" value="ABC_TRANSPORTER_2"/>
    <property type="match status" value="1"/>
</dbReference>
<comment type="similarity">
    <text evidence="7">Belongs to the ABC transporter superfamily. Spermidine/putrescine importer (TC 3.A.1.11.1) family.</text>
</comment>
<dbReference type="PANTHER" id="PTHR42781">
    <property type="entry name" value="SPERMIDINE/PUTRESCINE IMPORT ATP-BINDING PROTEIN POTA"/>
    <property type="match status" value="1"/>
</dbReference>
<dbReference type="SUPFAM" id="SSF52540">
    <property type="entry name" value="P-loop containing nucleoside triphosphate hydrolases"/>
    <property type="match status" value="1"/>
</dbReference>
<sequence length="349" mass="39617">MSENIIEIKNVSKNYVEHKVLDDLCISVKKNEFLTLLGPSGCGKTTTLKILAGFESADKGDIIFEEKVINNIPPYKRALNTVFQKYALFPHMDVYDNVSFGLKIKKLSKDEIDEKVKNILKLVSLDGFENRSIDSLSGGQQQRVAIARALVNEPKVLLLDEPLGALDLILRKEMQLELKKIQQKLGITFIFVTHDQEEALTMSDKIIVMNNGKIQQMGTPEDIYNEPANSFVARFIGESNILPGIMKEDFKVNFCNKDFECVDKGFLENEEIEVVIRPEDIKITSKEEGMLFGTVTSVIFKGVHYEIELMEADRRWIIHNTKNASVGDILGMNIFPEDIHIMRKVSENE</sequence>
<organism evidence="9 10">
    <name type="scientific">Clostridium intestinale DSM 6191</name>
    <dbReference type="NCBI Taxonomy" id="1121320"/>
    <lineage>
        <taxon>Bacteria</taxon>
        <taxon>Bacillati</taxon>
        <taxon>Bacillota</taxon>
        <taxon>Clostridia</taxon>
        <taxon>Eubacteriales</taxon>
        <taxon>Clostridiaceae</taxon>
        <taxon>Clostridium</taxon>
    </lineage>
</organism>
<dbReference type="GO" id="GO:0043190">
    <property type="term" value="C:ATP-binding cassette (ABC) transporter complex"/>
    <property type="evidence" value="ECO:0007669"/>
    <property type="project" value="InterPro"/>
</dbReference>
<keyword evidence="1 7" id="KW-0813">Transport</keyword>
<dbReference type="InterPro" id="IPR017871">
    <property type="entry name" value="ABC_transporter-like_CS"/>
</dbReference>
<evidence type="ECO:0000256" key="1">
    <source>
        <dbReference type="ARBA" id="ARBA00022448"/>
    </source>
</evidence>
<dbReference type="EMBL" id="FQXU01000007">
    <property type="protein sequence ID" value="SHI19111.1"/>
    <property type="molecule type" value="Genomic_DNA"/>
</dbReference>
<dbReference type="GO" id="GO:0016887">
    <property type="term" value="F:ATP hydrolysis activity"/>
    <property type="evidence" value="ECO:0007669"/>
    <property type="project" value="InterPro"/>
</dbReference>
<dbReference type="Gene3D" id="3.40.50.300">
    <property type="entry name" value="P-loop containing nucleotide triphosphate hydrolases"/>
    <property type="match status" value="1"/>
</dbReference>
<dbReference type="Proteomes" id="UP000184241">
    <property type="component" value="Unassembled WGS sequence"/>
</dbReference>
<proteinExistence type="inferred from homology"/>
<evidence type="ECO:0000256" key="3">
    <source>
        <dbReference type="ARBA" id="ARBA00022741"/>
    </source>
</evidence>
<dbReference type="SUPFAM" id="SSF50331">
    <property type="entry name" value="MOP-like"/>
    <property type="match status" value="1"/>
</dbReference>
<dbReference type="RefSeq" id="WP_073020028.1">
    <property type="nucleotide sequence ID" value="NZ_FQXU01000007.1"/>
</dbReference>
<dbReference type="InterPro" id="IPR013611">
    <property type="entry name" value="Transp-assoc_OB_typ2"/>
</dbReference>
<dbReference type="NCBIfam" id="TIGR01187">
    <property type="entry name" value="potA"/>
    <property type="match status" value="1"/>
</dbReference>
<dbReference type="PROSITE" id="PS00211">
    <property type="entry name" value="ABC_TRANSPORTER_1"/>
    <property type="match status" value="1"/>
</dbReference>
<evidence type="ECO:0000256" key="4">
    <source>
        <dbReference type="ARBA" id="ARBA00022840"/>
    </source>
</evidence>
<comment type="function">
    <text evidence="7">Part of the ABC transporter complex PotABCD involved in spermidine/putrescine import. Responsible for energy coupling to the transport system.</text>
</comment>
<dbReference type="SMART" id="SM00382">
    <property type="entry name" value="AAA"/>
    <property type="match status" value="1"/>
</dbReference>